<organism evidence="2">
    <name type="scientific">Cytorhabdovirus sp</name>
    <dbReference type="NCBI Taxonomy" id="2714181"/>
    <lineage>
        <taxon>Viruses</taxon>
        <taxon>Riboviria</taxon>
        <taxon>Orthornavirae</taxon>
        <taxon>Negarnaviricota</taxon>
        <taxon>Haploviricotina</taxon>
        <taxon>Monjiviricetes</taxon>
        <taxon>Mononegavirales</taxon>
        <taxon>Rhabdoviridae</taxon>
        <taxon>Betarhabdovirinae</taxon>
    </lineage>
</organism>
<name>A0A6M3GWD0_9RHAB</name>
<accession>A0A6M3GWD0</accession>
<dbReference type="EMBL" id="MK398679">
    <property type="protein sequence ID" value="QIK03947.1"/>
    <property type="molecule type" value="Viral_cRNA"/>
</dbReference>
<sequence>MSSGNLTPFRAIPDTDPFPVRDIRELLRDEKIFEDEEETMSVRSDSGLVRTRRVQAVEQKIKDDMDLQLAYKKGRNPFMDKGEPSTRREMDTKKAQPPATKPSSSIKQKIKRPAGEGKSDLRSETSPRDMEDTSPKYENVQSMLKDLTRVCKGEGIIPVNEYQDLLAREMSTADGYLTERDLRMFVIGVRAEKVYSSQQLLKDTISSLSQVVAKLTKTQKALDDSRNQLVSSFETHQNKIVEVVKETVKEKFEEFIDQVDEVNKDEREDAKGKAKIVEEEPEESYGEVLDQVIKKKESGASVYLSDITLPPEGLEELDLSELKRPADYLEFGPVAVAELGLPEEVLDDDRKLNALLHGPTFAQKMVLFNGMANDDLKDLICAKMMEYYKSH</sequence>
<protein>
    <submittedName>
        <fullName evidence="2">Phosphoprotein</fullName>
    </submittedName>
</protein>
<feature type="compositionally biased region" description="Basic and acidic residues" evidence="1">
    <location>
        <begin position="113"/>
        <end position="135"/>
    </location>
</feature>
<proteinExistence type="predicted"/>
<feature type="compositionally biased region" description="Basic and acidic residues" evidence="1">
    <location>
        <begin position="78"/>
        <end position="94"/>
    </location>
</feature>
<feature type="region of interest" description="Disordered" evidence="1">
    <location>
        <begin position="68"/>
        <end position="138"/>
    </location>
</feature>
<evidence type="ECO:0000256" key="1">
    <source>
        <dbReference type="SAM" id="MobiDB-lite"/>
    </source>
</evidence>
<reference evidence="2" key="1">
    <citation type="submission" date="2019-01" db="EMBL/GenBank/DDBJ databases">
        <title>Discovery of Multiple New Viruses in Bioenergy Switchgrass.</title>
        <authorList>
            <person name="Agindotan B.O."/>
        </authorList>
    </citation>
    <scope>NUCLEOTIDE SEQUENCE</scope>
    <source>
        <strain evidence="2">SoyFace-2</strain>
    </source>
</reference>
<evidence type="ECO:0000313" key="2">
    <source>
        <dbReference type="EMBL" id="QIK03947.1"/>
    </source>
</evidence>